<dbReference type="AlphaFoldDB" id="A0A0J6XJZ3"/>
<keyword evidence="1" id="KW-1133">Transmembrane helix</keyword>
<keyword evidence="1" id="KW-0472">Membrane</keyword>
<dbReference type="SUPFAM" id="SSF48317">
    <property type="entry name" value="Acid phosphatase/Vanadium-dependent haloperoxidase"/>
    <property type="match status" value="1"/>
</dbReference>
<organism evidence="3 4">
    <name type="scientific">Streptomyces roseus</name>
    <dbReference type="NCBI Taxonomy" id="66430"/>
    <lineage>
        <taxon>Bacteria</taxon>
        <taxon>Bacillati</taxon>
        <taxon>Actinomycetota</taxon>
        <taxon>Actinomycetes</taxon>
        <taxon>Kitasatosporales</taxon>
        <taxon>Streptomycetaceae</taxon>
        <taxon>Streptomyces</taxon>
    </lineage>
</organism>
<proteinExistence type="predicted"/>
<evidence type="ECO:0000313" key="4">
    <source>
        <dbReference type="Proteomes" id="UP000035932"/>
    </source>
</evidence>
<keyword evidence="1" id="KW-0812">Transmembrane</keyword>
<dbReference type="CDD" id="cd03392">
    <property type="entry name" value="PAP2_like_2"/>
    <property type="match status" value="1"/>
</dbReference>
<protein>
    <recommendedName>
        <fullName evidence="2">Phosphatidic acid phosphatase type 2/haloperoxidase domain-containing protein</fullName>
    </recommendedName>
</protein>
<dbReference type="Gene3D" id="1.20.144.10">
    <property type="entry name" value="Phosphatidic acid phosphatase type 2/haloperoxidase"/>
    <property type="match status" value="2"/>
</dbReference>
<feature type="transmembrane region" description="Helical" evidence="1">
    <location>
        <begin position="142"/>
        <end position="162"/>
    </location>
</feature>
<feature type="transmembrane region" description="Helical" evidence="1">
    <location>
        <begin position="20"/>
        <end position="40"/>
    </location>
</feature>
<dbReference type="Proteomes" id="UP000035932">
    <property type="component" value="Unassembled WGS sequence"/>
</dbReference>
<evidence type="ECO:0000259" key="2">
    <source>
        <dbReference type="SMART" id="SM00014"/>
    </source>
</evidence>
<gene>
    <name evidence="3" type="ORF">ACS04_28480</name>
</gene>
<accession>A0A0J6XJZ3</accession>
<feature type="transmembrane region" description="Helical" evidence="1">
    <location>
        <begin position="196"/>
        <end position="215"/>
    </location>
</feature>
<dbReference type="PATRIC" id="fig|66430.4.peg.1350"/>
<dbReference type="STRING" id="66430.ACS04_28480"/>
<dbReference type="InterPro" id="IPR036938">
    <property type="entry name" value="PAP2/HPO_sf"/>
</dbReference>
<dbReference type="PANTHER" id="PTHR14969">
    <property type="entry name" value="SPHINGOSINE-1-PHOSPHATE PHOSPHOHYDROLASE"/>
    <property type="match status" value="1"/>
</dbReference>
<sequence>MSHPFTPGPVDRAIGRRAGWVAVCAFVLLASLTLWVMRASEPLLPTDAGLHSWSVAHRPAWAAAAARAVTETGTGVIPYAVLFLVGMYVGRTARQRCTVALALIVCLGAGQALRYTAMSVVARPRPPVGDWVAHASGWSFPSGHSTTAAMTAALAIAALSFGSRRGSRLAVAVIGLWGVAVGLTRVYLGVHWFTDVLGGWLFAVGWVCLVVWAYVRWAPAVGRKEA</sequence>
<dbReference type="SMART" id="SM00014">
    <property type="entry name" value="acidPPc"/>
    <property type="match status" value="1"/>
</dbReference>
<reference evidence="3 4" key="1">
    <citation type="submission" date="2015-06" db="EMBL/GenBank/DDBJ databases">
        <title>Recapitulation of the evolution of biosynthetic gene clusters reveals hidden chemical diversity on bacterial genomes.</title>
        <authorList>
            <person name="Cruz-Morales P."/>
            <person name="Martinez-Guerrero C."/>
            <person name="Morales-Escalante M.A."/>
            <person name="Yanez-Guerra L.A."/>
            <person name="Kopp J.F."/>
            <person name="Feldmann J."/>
            <person name="Ramos-Aboites H.E."/>
            <person name="Barona-Gomez F."/>
        </authorList>
    </citation>
    <scope>NUCLEOTIDE SEQUENCE [LARGE SCALE GENOMIC DNA]</scope>
    <source>
        <strain evidence="3 4">ATCC 31245</strain>
    </source>
</reference>
<dbReference type="Pfam" id="PF01569">
    <property type="entry name" value="PAP2"/>
    <property type="match status" value="1"/>
</dbReference>
<dbReference type="EMBL" id="LFML01000126">
    <property type="protein sequence ID" value="KMO94552.1"/>
    <property type="molecule type" value="Genomic_DNA"/>
</dbReference>
<dbReference type="PANTHER" id="PTHR14969:SF13">
    <property type="entry name" value="AT30094P"/>
    <property type="match status" value="1"/>
</dbReference>
<comment type="caution">
    <text evidence="3">The sequence shown here is derived from an EMBL/GenBank/DDBJ whole genome shotgun (WGS) entry which is preliminary data.</text>
</comment>
<name>A0A0J6XJZ3_9ACTN</name>
<evidence type="ECO:0000256" key="1">
    <source>
        <dbReference type="SAM" id="Phobius"/>
    </source>
</evidence>
<keyword evidence="4" id="KW-1185">Reference proteome</keyword>
<dbReference type="RefSeq" id="WP_048479660.1">
    <property type="nucleotide sequence ID" value="NZ_JBIRUD010000001.1"/>
</dbReference>
<dbReference type="InterPro" id="IPR000326">
    <property type="entry name" value="PAP2/HPO"/>
</dbReference>
<feature type="transmembrane region" description="Helical" evidence="1">
    <location>
        <begin position="169"/>
        <end position="190"/>
    </location>
</feature>
<feature type="transmembrane region" description="Helical" evidence="1">
    <location>
        <begin position="60"/>
        <end position="85"/>
    </location>
</feature>
<evidence type="ECO:0000313" key="3">
    <source>
        <dbReference type="EMBL" id="KMO94552.1"/>
    </source>
</evidence>
<feature type="transmembrane region" description="Helical" evidence="1">
    <location>
        <begin position="97"/>
        <end position="122"/>
    </location>
</feature>
<feature type="domain" description="Phosphatidic acid phosphatase type 2/haloperoxidase" evidence="2">
    <location>
        <begin position="99"/>
        <end position="211"/>
    </location>
</feature>